<accession>A0ABQ9GFI6</accession>
<evidence type="ECO:0000256" key="1">
    <source>
        <dbReference type="SAM" id="MobiDB-lite"/>
    </source>
</evidence>
<proteinExistence type="predicted"/>
<keyword evidence="3" id="KW-1185">Reference proteome</keyword>
<evidence type="ECO:0000313" key="3">
    <source>
        <dbReference type="Proteomes" id="UP001159363"/>
    </source>
</evidence>
<comment type="caution">
    <text evidence="2">The sequence shown here is derived from an EMBL/GenBank/DDBJ whole genome shotgun (WGS) entry which is preliminary data.</text>
</comment>
<organism evidence="2 3">
    <name type="scientific">Dryococelus australis</name>
    <dbReference type="NCBI Taxonomy" id="614101"/>
    <lineage>
        <taxon>Eukaryota</taxon>
        <taxon>Metazoa</taxon>
        <taxon>Ecdysozoa</taxon>
        <taxon>Arthropoda</taxon>
        <taxon>Hexapoda</taxon>
        <taxon>Insecta</taxon>
        <taxon>Pterygota</taxon>
        <taxon>Neoptera</taxon>
        <taxon>Polyneoptera</taxon>
        <taxon>Phasmatodea</taxon>
        <taxon>Verophasmatodea</taxon>
        <taxon>Anareolatae</taxon>
        <taxon>Phasmatidae</taxon>
        <taxon>Eurycanthinae</taxon>
        <taxon>Dryococelus</taxon>
    </lineage>
</organism>
<reference evidence="2 3" key="1">
    <citation type="submission" date="2023-02" db="EMBL/GenBank/DDBJ databases">
        <title>LHISI_Scaffold_Assembly.</title>
        <authorList>
            <person name="Stuart O.P."/>
            <person name="Cleave R."/>
            <person name="Magrath M.J.L."/>
            <person name="Mikheyev A.S."/>
        </authorList>
    </citation>
    <scope>NUCLEOTIDE SEQUENCE [LARGE SCALE GENOMIC DNA]</scope>
    <source>
        <strain evidence="2">Daus_M_001</strain>
        <tissue evidence="2">Leg muscle</tissue>
    </source>
</reference>
<feature type="compositionally biased region" description="Gly residues" evidence="1">
    <location>
        <begin position="50"/>
        <end position="59"/>
    </location>
</feature>
<evidence type="ECO:0000313" key="2">
    <source>
        <dbReference type="EMBL" id="KAJ8870992.1"/>
    </source>
</evidence>
<gene>
    <name evidence="2" type="ORF">PR048_027295</name>
</gene>
<name>A0ABQ9GFI6_9NEOP</name>
<dbReference type="EMBL" id="JARBHB010000012">
    <property type="protein sequence ID" value="KAJ8870992.1"/>
    <property type="molecule type" value="Genomic_DNA"/>
</dbReference>
<feature type="region of interest" description="Disordered" evidence="1">
    <location>
        <begin position="40"/>
        <end position="85"/>
    </location>
</feature>
<feature type="region of interest" description="Disordered" evidence="1">
    <location>
        <begin position="99"/>
        <end position="118"/>
    </location>
</feature>
<protein>
    <submittedName>
        <fullName evidence="2">Uncharacterized protein</fullName>
    </submittedName>
</protein>
<dbReference type="Proteomes" id="UP001159363">
    <property type="component" value="Chromosome 11"/>
</dbReference>
<sequence>MSQRKAMVGSVFRIVLLIGPGFFRRRLLHIEILKADEGETSENAAAPECKGGGETGGPRGNPPTNGIVRHDSHLRKSEGDPAGSGTLYTLRWEASSLTTTSHADRNNQRTHAPSSNETPRHFVYVYSSTLRLGRPSLPSWHSPKMSSLNCHKLLPQRVTADLWLAGSSQTPPTHDVTSPLSPPPFHHTNRISAVARFPELSSGVQLMPSPLTTAGHTHLHVFLIRCPGDKRRRSQCYVGLYRARCLIFSAPFTGRWRGVSATVFRKVLLQSRSCPGSMSEGVISVVIKGNILTRADLLWRSRLVRHRSGVPEALGSNPGQGVDVNLKKSLRPVPWLSARRQYGKALRAVVNKDAVPRKCEIYERIPPTRGIFIPEQKCRRTAAPVHQVAVGADGSQNPSLSENHICLRVCVCVWTSVIACRNARSSCALAFVWFSFETFITIPECHRRSSAETQGREKRQISEKTHRPMASSNTISTCENLGVTRPGIEVGSYWLKTIQTLFCCGIVPDDTAGRQVFSGISRYPPALSFRRCSVLTSVTPIRSQDLAVKSRPNLFTHSLFCCGLATAIDDVCKLLTSAETEDATSNKTTFSTAMCVNIHLGFGTEHINNLRVLFFGRVRDERHDNIYSKRDHKKNEDNMVELTT</sequence>
<feature type="compositionally biased region" description="Basic and acidic residues" evidence="1">
    <location>
        <begin position="68"/>
        <end position="79"/>
    </location>
</feature>